<organism evidence="1">
    <name type="scientific">Pararge aegeria</name>
    <name type="common">speckled wood butterfly</name>
    <dbReference type="NCBI Taxonomy" id="116150"/>
    <lineage>
        <taxon>Eukaryota</taxon>
        <taxon>Metazoa</taxon>
        <taxon>Ecdysozoa</taxon>
        <taxon>Arthropoda</taxon>
        <taxon>Hexapoda</taxon>
        <taxon>Insecta</taxon>
        <taxon>Pterygota</taxon>
        <taxon>Neoptera</taxon>
        <taxon>Endopterygota</taxon>
        <taxon>Lepidoptera</taxon>
        <taxon>Glossata</taxon>
        <taxon>Ditrysia</taxon>
        <taxon>Papilionoidea</taxon>
        <taxon>Nymphalidae</taxon>
        <taxon>Satyrinae</taxon>
        <taxon>Satyrini</taxon>
        <taxon>Parargina</taxon>
        <taxon>Pararge</taxon>
    </lineage>
</organism>
<protein>
    <submittedName>
        <fullName evidence="1">Uncharacterized protein</fullName>
    </submittedName>
</protein>
<sequence length="69" mass="7767">MLYIYINMFIVHSKTFGLIQVSLVPSCNLYTTDCARTSVFESEAPGLHKNGVSKPHVLLIRTENMLNLP</sequence>
<dbReference type="AlphaFoldDB" id="S4P0Q6"/>
<reference evidence="1" key="2">
    <citation type="submission" date="2013-05" db="EMBL/GenBank/DDBJ databases">
        <authorList>
            <person name="Carter J.-M."/>
            <person name="Baker S.C."/>
            <person name="Pink R."/>
            <person name="Carter D.R.F."/>
            <person name="Collins A."/>
            <person name="Tomlin J."/>
            <person name="Gibbs M."/>
            <person name="Breuker C.J."/>
        </authorList>
    </citation>
    <scope>NUCLEOTIDE SEQUENCE</scope>
    <source>
        <tissue evidence="1">Ovary</tissue>
    </source>
</reference>
<dbReference type="EMBL" id="GAIX01009236">
    <property type="protein sequence ID" value="JAA83324.1"/>
    <property type="molecule type" value="Transcribed_RNA"/>
</dbReference>
<proteinExistence type="predicted"/>
<reference evidence="1" key="1">
    <citation type="journal article" date="2013" name="BMC Genomics">
        <title>Unscrambling butterfly oogenesis.</title>
        <authorList>
            <person name="Carter J.M."/>
            <person name="Baker S.C."/>
            <person name="Pink R."/>
            <person name="Carter D.R."/>
            <person name="Collins A."/>
            <person name="Tomlin J."/>
            <person name="Gibbs M."/>
            <person name="Breuker C.J."/>
        </authorList>
    </citation>
    <scope>NUCLEOTIDE SEQUENCE</scope>
    <source>
        <tissue evidence="1">Ovary</tissue>
    </source>
</reference>
<evidence type="ECO:0000313" key="1">
    <source>
        <dbReference type="EMBL" id="JAA83324.1"/>
    </source>
</evidence>
<name>S4P0Q6_9NEOP</name>
<accession>S4P0Q6</accession>